<evidence type="ECO:0000256" key="1">
    <source>
        <dbReference type="ARBA" id="ARBA00004651"/>
    </source>
</evidence>
<comment type="subcellular location">
    <subcellularLocation>
        <location evidence="1">Cell membrane</location>
        <topology evidence="1">Multi-pass membrane protein</topology>
    </subcellularLocation>
</comment>
<evidence type="ECO:0000256" key="7">
    <source>
        <dbReference type="SAM" id="Phobius"/>
    </source>
</evidence>
<dbReference type="GO" id="GO:0005524">
    <property type="term" value="F:ATP binding"/>
    <property type="evidence" value="ECO:0007669"/>
    <property type="project" value="UniProtKB-KW"/>
</dbReference>
<keyword evidence="4" id="KW-0067">ATP-binding</keyword>
<dbReference type="Pfam" id="PF00664">
    <property type="entry name" value="ABC_membrane"/>
    <property type="match status" value="1"/>
</dbReference>
<evidence type="ECO:0000313" key="10">
    <source>
        <dbReference type="EMBL" id="PIR94096.1"/>
    </source>
</evidence>
<feature type="transmembrane region" description="Helical" evidence="7">
    <location>
        <begin position="24"/>
        <end position="45"/>
    </location>
</feature>
<dbReference type="InterPro" id="IPR027417">
    <property type="entry name" value="P-loop_NTPase"/>
</dbReference>
<evidence type="ECO:0000259" key="8">
    <source>
        <dbReference type="PROSITE" id="PS50893"/>
    </source>
</evidence>
<dbReference type="InterPro" id="IPR011527">
    <property type="entry name" value="ABC1_TM_dom"/>
</dbReference>
<dbReference type="FunFam" id="3.40.50.300:FF:000218">
    <property type="entry name" value="Multidrug ABC transporter ATP-binding protein"/>
    <property type="match status" value="1"/>
</dbReference>
<dbReference type="Proteomes" id="UP000229901">
    <property type="component" value="Unassembled WGS sequence"/>
</dbReference>
<feature type="domain" description="ABC transporter" evidence="8">
    <location>
        <begin position="344"/>
        <end position="577"/>
    </location>
</feature>
<dbReference type="AlphaFoldDB" id="A0A2H0V4R7"/>
<proteinExistence type="predicted"/>
<name>A0A2H0V4R7_9BACT</name>
<keyword evidence="2 7" id="KW-0812">Transmembrane</keyword>
<evidence type="ECO:0008006" key="12">
    <source>
        <dbReference type="Google" id="ProtNLM"/>
    </source>
</evidence>
<dbReference type="GO" id="GO:0016887">
    <property type="term" value="F:ATP hydrolysis activity"/>
    <property type="evidence" value="ECO:0007669"/>
    <property type="project" value="InterPro"/>
</dbReference>
<keyword evidence="3" id="KW-0547">Nucleotide-binding</keyword>
<feature type="transmembrane region" description="Helical" evidence="7">
    <location>
        <begin position="257"/>
        <end position="279"/>
    </location>
</feature>
<evidence type="ECO:0000313" key="11">
    <source>
        <dbReference type="Proteomes" id="UP000229901"/>
    </source>
</evidence>
<evidence type="ECO:0000256" key="4">
    <source>
        <dbReference type="ARBA" id="ARBA00022840"/>
    </source>
</evidence>
<dbReference type="SUPFAM" id="SSF52540">
    <property type="entry name" value="P-loop containing nucleoside triphosphate hydrolases"/>
    <property type="match status" value="1"/>
</dbReference>
<dbReference type="InterPro" id="IPR036640">
    <property type="entry name" value="ABC1_TM_sf"/>
</dbReference>
<comment type="caution">
    <text evidence="10">The sequence shown here is derived from an EMBL/GenBank/DDBJ whole genome shotgun (WGS) entry which is preliminary data.</text>
</comment>
<dbReference type="InterPro" id="IPR039421">
    <property type="entry name" value="Type_1_exporter"/>
</dbReference>
<keyword evidence="6 7" id="KW-0472">Membrane</keyword>
<dbReference type="PROSITE" id="PS50929">
    <property type="entry name" value="ABC_TM1F"/>
    <property type="match status" value="1"/>
</dbReference>
<evidence type="ECO:0000256" key="5">
    <source>
        <dbReference type="ARBA" id="ARBA00022989"/>
    </source>
</evidence>
<dbReference type="Pfam" id="PF00005">
    <property type="entry name" value="ABC_tran"/>
    <property type="match status" value="1"/>
</dbReference>
<evidence type="ECO:0000256" key="6">
    <source>
        <dbReference type="ARBA" id="ARBA00023136"/>
    </source>
</evidence>
<dbReference type="PANTHER" id="PTHR43394">
    <property type="entry name" value="ATP-DEPENDENT PERMEASE MDL1, MITOCHONDRIAL"/>
    <property type="match status" value="1"/>
</dbReference>
<evidence type="ECO:0000256" key="3">
    <source>
        <dbReference type="ARBA" id="ARBA00022741"/>
    </source>
</evidence>
<accession>A0A2H0V4R7</accession>
<dbReference type="PROSITE" id="PS50893">
    <property type="entry name" value="ABC_TRANSPORTER_2"/>
    <property type="match status" value="1"/>
</dbReference>
<dbReference type="InterPro" id="IPR003439">
    <property type="entry name" value="ABC_transporter-like_ATP-bd"/>
</dbReference>
<keyword evidence="5 7" id="KW-1133">Transmembrane helix</keyword>
<dbReference type="PANTHER" id="PTHR43394:SF1">
    <property type="entry name" value="ATP-BINDING CASSETTE SUB-FAMILY B MEMBER 10, MITOCHONDRIAL"/>
    <property type="match status" value="1"/>
</dbReference>
<organism evidence="10 11">
    <name type="scientific">Candidatus Falkowbacteria bacterium CG10_big_fil_rev_8_21_14_0_10_39_11</name>
    <dbReference type="NCBI Taxonomy" id="1974565"/>
    <lineage>
        <taxon>Bacteria</taxon>
        <taxon>Candidatus Falkowiibacteriota</taxon>
    </lineage>
</organism>
<dbReference type="PROSITE" id="PS00211">
    <property type="entry name" value="ABC_TRANSPORTER_1"/>
    <property type="match status" value="1"/>
</dbReference>
<dbReference type="Gene3D" id="1.20.1560.10">
    <property type="entry name" value="ABC transporter type 1, transmembrane domain"/>
    <property type="match status" value="1"/>
</dbReference>
<dbReference type="InterPro" id="IPR017871">
    <property type="entry name" value="ABC_transporter-like_CS"/>
</dbReference>
<dbReference type="SMART" id="SM00382">
    <property type="entry name" value="AAA"/>
    <property type="match status" value="1"/>
</dbReference>
<feature type="domain" description="ABC transmembrane type-1" evidence="9">
    <location>
        <begin position="27"/>
        <end position="311"/>
    </location>
</feature>
<dbReference type="InterPro" id="IPR003593">
    <property type="entry name" value="AAA+_ATPase"/>
</dbReference>
<dbReference type="CDD" id="cd07346">
    <property type="entry name" value="ABC_6TM_exporters"/>
    <property type="match status" value="1"/>
</dbReference>
<protein>
    <recommendedName>
        <fullName evidence="12">ABC transporter ATP-binding protein</fullName>
    </recommendedName>
</protein>
<dbReference type="EMBL" id="PFAP01000019">
    <property type="protein sequence ID" value="PIR94096.1"/>
    <property type="molecule type" value="Genomic_DNA"/>
</dbReference>
<dbReference type="SUPFAM" id="SSF90123">
    <property type="entry name" value="ABC transporter transmembrane region"/>
    <property type="match status" value="1"/>
</dbReference>
<dbReference type="GO" id="GO:0015421">
    <property type="term" value="F:ABC-type oligopeptide transporter activity"/>
    <property type="evidence" value="ECO:0007669"/>
    <property type="project" value="TreeGrafter"/>
</dbReference>
<reference evidence="11" key="1">
    <citation type="submission" date="2017-09" db="EMBL/GenBank/DDBJ databases">
        <title>Depth-based differentiation of microbial function through sediment-hosted aquifers and enrichment of novel symbionts in the deep terrestrial subsurface.</title>
        <authorList>
            <person name="Probst A.J."/>
            <person name="Ladd B."/>
            <person name="Jarett J.K."/>
            <person name="Geller-Mcgrath D.E."/>
            <person name="Sieber C.M.K."/>
            <person name="Emerson J.B."/>
            <person name="Anantharaman K."/>
            <person name="Thomas B.C."/>
            <person name="Malmstrom R."/>
            <person name="Stieglmeier M."/>
            <person name="Klingl A."/>
            <person name="Woyke T."/>
            <person name="Ryan C.M."/>
            <person name="Banfield J.F."/>
        </authorList>
    </citation>
    <scope>NUCLEOTIDE SEQUENCE [LARGE SCALE GENOMIC DNA]</scope>
</reference>
<dbReference type="GO" id="GO:0005886">
    <property type="term" value="C:plasma membrane"/>
    <property type="evidence" value="ECO:0007669"/>
    <property type="project" value="UniProtKB-SubCell"/>
</dbReference>
<evidence type="ECO:0000256" key="2">
    <source>
        <dbReference type="ARBA" id="ARBA00022692"/>
    </source>
</evidence>
<feature type="transmembrane region" description="Helical" evidence="7">
    <location>
        <begin position="65"/>
        <end position="85"/>
    </location>
</feature>
<dbReference type="Gene3D" id="3.40.50.300">
    <property type="entry name" value="P-loop containing nucleotide triphosphate hydrolases"/>
    <property type="match status" value="1"/>
</dbReference>
<sequence>MKYKNKVVFQVFSHVYKLISEHKWVLILSLFMLALIQVIDLGSRYLFKEIIDGLIATPIIPVRNLIILVAGMAIISFIVSLLEYYSTLMIVNNEVKISHSLTVKVFKKLLELSLGYHEKENTGAKLTKIQHGVDSIRNIYSRFFWDLFPTLTRILFTFGLFLFIDWRISLIYLIIVPLFIIKTLRLNIELYSYRKKIRSGFETVYGNMGQSVYNIKTVQAYVQEANELRQTKAGVGGIMRNQFKFFQIMFAGNFIRYNLITIGTVAVIGFGAYFAYIGTVTPGELVLFLTLAIESYLSLFQLSRVYDNIMEAKVGVERVTNILNTKPQIDKSTGTEKINLDGQIEFNNVYFDYGEGNVIRDFNLKIKPGEVVAVVGPSGGGKSTLVKLLYRYFDVSKGAIFIDGVNLKDLDLEYYRSQLGIVTQDIDIFNDSIEDNIKYGRRSATLKEVKQAAKIANAAEFIEKLSKKYKSVVGERGIKLSGGQKQRVGIARAILVDPKILILDEATSSLDAESEEMIKKAIDKVIKDRTTIIVAHRLSTIQHADRIVVVDDGKIVEQGTHKSLLRKRGVYSRLIKLQIGGYLS</sequence>
<gene>
    <name evidence="10" type="ORF">COT97_03135</name>
</gene>
<evidence type="ECO:0000259" key="9">
    <source>
        <dbReference type="PROSITE" id="PS50929"/>
    </source>
</evidence>